<dbReference type="OrthoDB" id="5187906at2"/>
<evidence type="ECO:0000313" key="2">
    <source>
        <dbReference type="Proteomes" id="UP000291485"/>
    </source>
</evidence>
<name>A0A4R0P088_9SPHI</name>
<dbReference type="RefSeq" id="WP_131559053.1">
    <property type="nucleotide sequence ID" value="NZ_SJSN01000008.1"/>
</dbReference>
<comment type="caution">
    <text evidence="1">The sequence shown here is derived from an EMBL/GenBank/DDBJ whole genome shotgun (WGS) entry which is preliminary data.</text>
</comment>
<dbReference type="EMBL" id="SJSN01000008">
    <property type="protein sequence ID" value="TCD08581.1"/>
    <property type="molecule type" value="Genomic_DNA"/>
</dbReference>
<organism evidence="1 2">
    <name type="scientific">Pedobacter frigidisoli</name>
    <dbReference type="NCBI Taxonomy" id="2530455"/>
    <lineage>
        <taxon>Bacteria</taxon>
        <taxon>Pseudomonadati</taxon>
        <taxon>Bacteroidota</taxon>
        <taxon>Sphingobacteriia</taxon>
        <taxon>Sphingobacteriales</taxon>
        <taxon>Sphingobacteriaceae</taxon>
        <taxon>Pedobacter</taxon>
    </lineage>
</organism>
<protein>
    <recommendedName>
        <fullName evidence="3">DUF2116 family Zn-ribbon domain-containing protein</fullName>
    </recommendedName>
</protein>
<reference evidence="1 2" key="1">
    <citation type="submission" date="2019-02" db="EMBL/GenBank/DDBJ databases">
        <title>Pedobacter sp. RP-3-11 sp. nov., isolated from Arctic soil.</title>
        <authorList>
            <person name="Dahal R.H."/>
        </authorList>
    </citation>
    <scope>NUCLEOTIDE SEQUENCE [LARGE SCALE GENOMIC DNA]</scope>
    <source>
        <strain evidence="1 2">RP-3-11</strain>
    </source>
</reference>
<evidence type="ECO:0000313" key="1">
    <source>
        <dbReference type="EMBL" id="TCD08581.1"/>
    </source>
</evidence>
<evidence type="ECO:0008006" key="3">
    <source>
        <dbReference type="Google" id="ProtNLM"/>
    </source>
</evidence>
<gene>
    <name evidence="1" type="ORF">EZ449_12125</name>
</gene>
<dbReference type="AlphaFoldDB" id="A0A4R0P088"/>
<sequence length="155" mass="17916">MSGFDPNFSPFECLTCGKELFGRRDKKYCNDNCRNAGNRKSKGIDSWYEPLFIAQINAILKRNYKILKTEVTKHNGPTSVGRFYLIDKEFNFKYYTSILTTNAGTYHFIYDHGWRELEDGKIMIDEPKAGRTLRATFKEIGVRDGNGILPAKRKI</sequence>
<keyword evidence="2" id="KW-1185">Reference proteome</keyword>
<accession>A0A4R0P088</accession>
<dbReference type="Proteomes" id="UP000291485">
    <property type="component" value="Unassembled WGS sequence"/>
</dbReference>
<proteinExistence type="predicted"/>